<dbReference type="InterPro" id="IPR007219">
    <property type="entry name" value="XnlR_reg_dom"/>
</dbReference>
<dbReference type="GO" id="GO:0000981">
    <property type="term" value="F:DNA-binding transcription factor activity, RNA polymerase II-specific"/>
    <property type="evidence" value="ECO:0007669"/>
    <property type="project" value="InterPro"/>
</dbReference>
<evidence type="ECO:0000313" key="13">
    <source>
        <dbReference type="Proteomes" id="UP000223968"/>
    </source>
</evidence>
<organism evidence="12 13">
    <name type="scientific">Helicocarpus griseus UAMH5409</name>
    <dbReference type="NCBI Taxonomy" id="1447875"/>
    <lineage>
        <taxon>Eukaryota</taxon>
        <taxon>Fungi</taxon>
        <taxon>Dikarya</taxon>
        <taxon>Ascomycota</taxon>
        <taxon>Pezizomycotina</taxon>
        <taxon>Eurotiomycetes</taxon>
        <taxon>Eurotiomycetidae</taxon>
        <taxon>Onygenales</taxon>
        <taxon>Ajellomycetaceae</taxon>
        <taxon>Helicocarpus</taxon>
    </lineage>
</organism>
<evidence type="ECO:0000256" key="2">
    <source>
        <dbReference type="ARBA" id="ARBA00018346"/>
    </source>
</evidence>
<sequence>MRHARRKRRVTTCVPCYTRKQKCNRQYPCNHCTRRRRPEDCVYNYHSVSLDLSDLSSRSDPQADEVRYGSTRKDDNPMGRSDIPGTDGHSVASHGARGRLDNQRSAIAKSFGYFEDSNSNTMALLKSCDLNGDGDADVDDRNGSHYIWETIKQDLDRMPHRQVLDFLVQYFVYEINWIKQTIHALTFLAQYQKCAVVGDSLAKACLSLDWKGSLVRVQHKLLAALKCSCEGRTDKFWEGIASASRAAQMAGIHIDSPVPAECEGQEMEEEVRRRTFCCLYVLDSHLSRQLDRVPFLPDDLVEKTLPRLRLVPDIGDTAAYSNAPEVFSERLMQVQLGRFWRSFGPKRNSAYDPIQGEQRYERFCIDYLPTILPAFALEPDTKWDKYIPKLSMQRQLFHIAVFDSICWNFRPLLLLKQSHVASLAPYKQVLLQSQKKRLALAALKELEALSTLHSMMGGSHTRFGAIVFNTFEAAVLLLCLCSDADCLFDQGESSNDILGIKFGRITPEKLMQAAEKALGRLQMLAEVSDMAAAGAKVVTQLFVKVVRDKQGPVELAAPTASSHDLSWLSPFSNLLGVNDDSGNLASAEQHSQSLMSELVSSITYGDAYTELQIPPLDFNVP</sequence>
<feature type="domain" description="Zn(2)-C6 fungal-type" evidence="11">
    <location>
        <begin position="12"/>
        <end position="43"/>
    </location>
</feature>
<accession>A0A2B7X420</accession>
<dbReference type="GO" id="GO:0006351">
    <property type="term" value="P:DNA-templated transcription"/>
    <property type="evidence" value="ECO:0007669"/>
    <property type="project" value="InterPro"/>
</dbReference>
<keyword evidence="13" id="KW-1185">Reference proteome</keyword>
<proteinExistence type="predicted"/>
<dbReference type="Gene3D" id="4.10.240.10">
    <property type="entry name" value="Zn(2)-C6 fungal-type DNA-binding domain"/>
    <property type="match status" value="1"/>
</dbReference>
<keyword evidence="7" id="KW-0539">Nucleus</keyword>
<dbReference type="STRING" id="1447875.A0A2B7X420"/>
<dbReference type="InterPro" id="IPR050613">
    <property type="entry name" value="Sec_Metabolite_Reg"/>
</dbReference>
<evidence type="ECO:0000256" key="7">
    <source>
        <dbReference type="ARBA" id="ARBA00023242"/>
    </source>
</evidence>
<evidence type="ECO:0000256" key="4">
    <source>
        <dbReference type="ARBA" id="ARBA00023015"/>
    </source>
</evidence>
<dbReference type="Pfam" id="PF04082">
    <property type="entry name" value="Fungal_trans"/>
    <property type="match status" value="1"/>
</dbReference>
<dbReference type="OrthoDB" id="5344325at2759"/>
<evidence type="ECO:0000256" key="1">
    <source>
        <dbReference type="ARBA" id="ARBA00004123"/>
    </source>
</evidence>
<gene>
    <name evidence="12" type="ORF">AJ79_07358</name>
</gene>
<reference evidence="12 13" key="1">
    <citation type="submission" date="2017-10" db="EMBL/GenBank/DDBJ databases">
        <title>Comparative genomics in systemic dimorphic fungi from Ajellomycetaceae.</title>
        <authorList>
            <person name="Munoz J.F."/>
            <person name="Mcewen J.G."/>
            <person name="Clay O.K."/>
            <person name="Cuomo C.A."/>
        </authorList>
    </citation>
    <scope>NUCLEOTIDE SEQUENCE [LARGE SCALE GENOMIC DNA]</scope>
    <source>
        <strain evidence="12 13">UAMH5409</strain>
    </source>
</reference>
<evidence type="ECO:0000313" key="12">
    <source>
        <dbReference type="EMBL" id="PGH03523.1"/>
    </source>
</evidence>
<dbReference type="GO" id="GO:0005634">
    <property type="term" value="C:nucleus"/>
    <property type="evidence" value="ECO:0007669"/>
    <property type="project" value="UniProtKB-SubCell"/>
</dbReference>
<keyword evidence="3" id="KW-0479">Metal-binding</keyword>
<evidence type="ECO:0000256" key="10">
    <source>
        <dbReference type="SAM" id="MobiDB-lite"/>
    </source>
</evidence>
<evidence type="ECO:0000256" key="3">
    <source>
        <dbReference type="ARBA" id="ARBA00022723"/>
    </source>
</evidence>
<evidence type="ECO:0000259" key="11">
    <source>
        <dbReference type="PROSITE" id="PS50048"/>
    </source>
</evidence>
<dbReference type="PANTHER" id="PTHR31001:SF87">
    <property type="entry name" value="COL-21"/>
    <property type="match status" value="1"/>
</dbReference>
<dbReference type="PROSITE" id="PS50048">
    <property type="entry name" value="ZN2_CY6_FUNGAL_2"/>
    <property type="match status" value="1"/>
</dbReference>
<dbReference type="Proteomes" id="UP000223968">
    <property type="component" value="Unassembled WGS sequence"/>
</dbReference>
<comment type="function">
    <text evidence="9">Transcription factor that specifically regulates the neosartoricin B biosynthesis gene cluster.</text>
</comment>
<protein>
    <recommendedName>
        <fullName evidence="2">C6 finger domain transcription factor nscR</fullName>
    </recommendedName>
    <alternativeName>
        <fullName evidence="8">Neosartiricin B biosynthesis protein R</fullName>
    </alternativeName>
</protein>
<name>A0A2B7X420_9EURO</name>
<dbReference type="PANTHER" id="PTHR31001">
    <property type="entry name" value="UNCHARACTERIZED TRANSCRIPTIONAL REGULATORY PROTEIN"/>
    <property type="match status" value="1"/>
</dbReference>
<feature type="region of interest" description="Disordered" evidence="10">
    <location>
        <begin position="53"/>
        <end position="99"/>
    </location>
</feature>
<evidence type="ECO:0000256" key="8">
    <source>
        <dbReference type="ARBA" id="ARBA00031692"/>
    </source>
</evidence>
<dbReference type="InterPro" id="IPR036864">
    <property type="entry name" value="Zn2-C6_fun-type_DNA-bd_sf"/>
</dbReference>
<evidence type="ECO:0000256" key="6">
    <source>
        <dbReference type="ARBA" id="ARBA00023163"/>
    </source>
</evidence>
<evidence type="ECO:0000256" key="9">
    <source>
        <dbReference type="ARBA" id="ARBA00045154"/>
    </source>
</evidence>
<dbReference type="InterPro" id="IPR001138">
    <property type="entry name" value="Zn2Cys6_DnaBD"/>
</dbReference>
<dbReference type="SMART" id="SM00066">
    <property type="entry name" value="GAL4"/>
    <property type="match status" value="1"/>
</dbReference>
<keyword evidence="6" id="KW-0804">Transcription</keyword>
<dbReference type="GO" id="GO:0008270">
    <property type="term" value="F:zinc ion binding"/>
    <property type="evidence" value="ECO:0007669"/>
    <property type="project" value="InterPro"/>
</dbReference>
<feature type="compositionally biased region" description="Basic and acidic residues" evidence="10">
    <location>
        <begin position="64"/>
        <end position="77"/>
    </location>
</feature>
<evidence type="ECO:0000256" key="5">
    <source>
        <dbReference type="ARBA" id="ARBA00023125"/>
    </source>
</evidence>
<comment type="caution">
    <text evidence="12">The sequence shown here is derived from an EMBL/GenBank/DDBJ whole genome shotgun (WGS) entry which is preliminary data.</text>
</comment>
<keyword evidence="4" id="KW-0805">Transcription regulation</keyword>
<dbReference type="AlphaFoldDB" id="A0A2B7X420"/>
<comment type="subcellular location">
    <subcellularLocation>
        <location evidence="1">Nucleus</location>
    </subcellularLocation>
</comment>
<dbReference type="SUPFAM" id="SSF57701">
    <property type="entry name" value="Zn2/Cys6 DNA-binding domain"/>
    <property type="match status" value="1"/>
</dbReference>
<dbReference type="CDD" id="cd12148">
    <property type="entry name" value="fungal_TF_MHR"/>
    <property type="match status" value="1"/>
</dbReference>
<keyword evidence="5" id="KW-0238">DNA-binding</keyword>
<dbReference type="GO" id="GO:0003677">
    <property type="term" value="F:DNA binding"/>
    <property type="evidence" value="ECO:0007669"/>
    <property type="project" value="UniProtKB-KW"/>
</dbReference>
<dbReference type="EMBL" id="PDNB01000147">
    <property type="protein sequence ID" value="PGH03523.1"/>
    <property type="molecule type" value="Genomic_DNA"/>
</dbReference>